<reference evidence="3" key="1">
    <citation type="submission" date="2016-10" db="EMBL/GenBank/DDBJ databases">
        <authorList>
            <person name="Varghese N."/>
            <person name="Submissions S."/>
        </authorList>
    </citation>
    <scope>NUCLEOTIDE SEQUENCE [LARGE SCALE GENOMIC DNA]</scope>
    <source>
        <strain evidence="3">JCM 10271</strain>
    </source>
</reference>
<keyword evidence="1" id="KW-0472">Membrane</keyword>
<evidence type="ECO:0000313" key="2">
    <source>
        <dbReference type="EMBL" id="SFQ34926.1"/>
    </source>
</evidence>
<keyword evidence="1" id="KW-0812">Transmembrane</keyword>
<dbReference type="EMBL" id="FOXV01000004">
    <property type="protein sequence ID" value="SFQ34926.1"/>
    <property type="molecule type" value="Genomic_DNA"/>
</dbReference>
<evidence type="ECO:0000313" key="3">
    <source>
        <dbReference type="Proteomes" id="UP000243106"/>
    </source>
</evidence>
<keyword evidence="1" id="KW-1133">Transmembrane helix</keyword>
<accession>A0A1I5XSU7</accession>
<protein>
    <submittedName>
        <fullName evidence="2">Uncharacterized protein</fullName>
    </submittedName>
</protein>
<organism evidence="2 3">
    <name type="scientific">Roseivivax halotolerans</name>
    <dbReference type="NCBI Taxonomy" id="93684"/>
    <lineage>
        <taxon>Bacteria</taxon>
        <taxon>Pseudomonadati</taxon>
        <taxon>Pseudomonadota</taxon>
        <taxon>Alphaproteobacteria</taxon>
        <taxon>Rhodobacterales</taxon>
        <taxon>Roseobacteraceae</taxon>
        <taxon>Roseivivax</taxon>
    </lineage>
</organism>
<dbReference type="RefSeq" id="WP_093010202.1">
    <property type="nucleotide sequence ID" value="NZ_FOXV01000004.1"/>
</dbReference>
<name>A0A1I5XSU7_9RHOB</name>
<gene>
    <name evidence="2" type="ORF">SAMN05421853_10489</name>
</gene>
<dbReference type="Proteomes" id="UP000243106">
    <property type="component" value="Unassembled WGS sequence"/>
</dbReference>
<sequence>MSRLSQPARFALVGLVAGLAGYGLSELLGFELQSPWWVIMLAGGVGGFLGGWLRQRRGK</sequence>
<evidence type="ECO:0000256" key="1">
    <source>
        <dbReference type="SAM" id="Phobius"/>
    </source>
</evidence>
<keyword evidence="3" id="KW-1185">Reference proteome</keyword>
<proteinExistence type="predicted"/>
<dbReference type="AlphaFoldDB" id="A0A1I5XSU7"/>
<feature type="transmembrane region" description="Helical" evidence="1">
    <location>
        <begin position="35"/>
        <end position="53"/>
    </location>
</feature>